<keyword evidence="1" id="KW-1133">Transmembrane helix</keyword>
<comment type="caution">
    <text evidence="2">The sequence shown here is derived from an EMBL/GenBank/DDBJ whole genome shotgun (WGS) entry which is preliminary data.</text>
</comment>
<dbReference type="Gene3D" id="3.40.50.880">
    <property type="match status" value="1"/>
</dbReference>
<keyword evidence="1" id="KW-0812">Transmembrane</keyword>
<evidence type="ECO:0000313" key="3">
    <source>
        <dbReference type="Proteomes" id="UP000526302"/>
    </source>
</evidence>
<accession>A0A7K4BYX8</accession>
<evidence type="ECO:0008006" key="4">
    <source>
        <dbReference type="Google" id="ProtNLM"/>
    </source>
</evidence>
<evidence type="ECO:0000256" key="1">
    <source>
        <dbReference type="SAM" id="Phobius"/>
    </source>
</evidence>
<feature type="transmembrane region" description="Helical" evidence="1">
    <location>
        <begin position="12"/>
        <end position="31"/>
    </location>
</feature>
<dbReference type="InterPro" id="IPR029062">
    <property type="entry name" value="Class_I_gatase-like"/>
</dbReference>
<dbReference type="AlphaFoldDB" id="A0A7K4BYX8"/>
<proteinExistence type="predicted"/>
<gene>
    <name evidence="2" type="ORF">GX950_01500</name>
</gene>
<evidence type="ECO:0000313" key="2">
    <source>
        <dbReference type="EMBL" id="NMA44470.1"/>
    </source>
</evidence>
<dbReference type="Proteomes" id="UP000526302">
    <property type="component" value="Unassembled WGS sequence"/>
</dbReference>
<sequence length="309" mass="34442">MNTEQLDLVFKFLGVVVLVLVILFVATWGGLIKCGSIPYFCDLYDLVLGSPRVAIVFGDSGLGNPEKLRELLLSPDTVNAQSVDLVHIDRVSQGNLKNYKLVIVEKARVLSFDQMKMFVDYVSGGGRLVWIGDAGVETIEDEQKNYNDVNELKGLVTNPWVRIKETVGEYEPLYFDEFLGLRYISNFCEEKPCNTNPFSVGAIKTEPTGNHTLIYGLSPILGLKVAKDRDFAIVKQFPNSSNSNIVLTLDFGGSLIGESGNLGKSFPLIVSSGVGERVAYYAYPPEYYVMDNNYYNLITRMYYGMLGRN</sequence>
<protein>
    <recommendedName>
        <fullName evidence="4">DUF4350 domain-containing protein</fullName>
    </recommendedName>
</protein>
<keyword evidence="1" id="KW-0472">Membrane</keyword>
<organism evidence="2 3">
    <name type="scientific">Candidatus Iainarchaeum sp</name>
    <dbReference type="NCBI Taxonomy" id="3101447"/>
    <lineage>
        <taxon>Archaea</taxon>
        <taxon>Candidatus Iainarchaeota</taxon>
        <taxon>Candidatus Iainarchaeia</taxon>
        <taxon>Candidatus Iainarchaeales</taxon>
        <taxon>Candidatus Iainarchaeaceae</taxon>
        <taxon>Candidatus Iainarchaeum</taxon>
    </lineage>
</organism>
<name>A0A7K4BYX8_9ARCH</name>
<dbReference type="SUPFAM" id="SSF52317">
    <property type="entry name" value="Class I glutamine amidotransferase-like"/>
    <property type="match status" value="1"/>
</dbReference>
<reference evidence="2 3" key="1">
    <citation type="journal article" date="2020" name="Biotechnol. Biofuels">
        <title>New insights from the biogas microbiome by comprehensive genome-resolved metagenomics of nearly 1600 species originating from multiple anaerobic digesters.</title>
        <authorList>
            <person name="Campanaro S."/>
            <person name="Treu L."/>
            <person name="Rodriguez-R L.M."/>
            <person name="Kovalovszki A."/>
            <person name="Ziels R.M."/>
            <person name="Maus I."/>
            <person name="Zhu X."/>
            <person name="Kougias P.G."/>
            <person name="Basile A."/>
            <person name="Luo G."/>
            <person name="Schluter A."/>
            <person name="Konstantinidis K.T."/>
            <person name="Angelidaki I."/>
        </authorList>
    </citation>
    <scope>NUCLEOTIDE SEQUENCE [LARGE SCALE GENOMIC DNA]</scope>
    <source>
        <strain evidence="2">AS22ysBPME_79</strain>
    </source>
</reference>
<dbReference type="EMBL" id="JAAZKV010000011">
    <property type="protein sequence ID" value="NMA44470.1"/>
    <property type="molecule type" value="Genomic_DNA"/>
</dbReference>